<dbReference type="SUPFAM" id="SSF53335">
    <property type="entry name" value="S-adenosyl-L-methionine-dependent methyltransferases"/>
    <property type="match status" value="1"/>
</dbReference>
<dbReference type="GO" id="GO:0008168">
    <property type="term" value="F:methyltransferase activity"/>
    <property type="evidence" value="ECO:0007669"/>
    <property type="project" value="UniProtKB-KW"/>
</dbReference>
<dbReference type="GeneID" id="34609670"/>
<evidence type="ECO:0000313" key="5">
    <source>
        <dbReference type="Proteomes" id="UP000184188"/>
    </source>
</evidence>
<dbReference type="OrthoDB" id="66144at2759"/>
<sequence>MLTKAYSTSASFVPQLASTVLSYLNPQPTDRVLDVGCGDGKFTARFLPAVGEVVGVDSSPSMIQSATKEYAGPRAEFKVVDCRFLDEQGFTGFDKVISNAALHWILRDESTRMSTLRACYSALNPGGSFVFEMGGHGNIDEMVAALLAVLVGQQGISIEKAREACPWFFPSEKWMQQALEEIGFEVVKLETEFRPTRLTDDAAGGLAGWVRLMGAQFLDLLPDAKREEAVQQVCAVLQTVVTRIEDGSQYLNYVRLRGVARRV</sequence>
<dbReference type="AlphaFoldDB" id="A0A1L9SGE4"/>
<dbReference type="EMBL" id="KV878343">
    <property type="protein sequence ID" value="OJJ46157.1"/>
    <property type="molecule type" value="Genomic_DNA"/>
</dbReference>
<evidence type="ECO:0000259" key="3">
    <source>
        <dbReference type="Pfam" id="PF13649"/>
    </source>
</evidence>
<keyword evidence="5" id="KW-1185">Reference proteome</keyword>
<name>A0A1L9SGE4_9EURO</name>
<dbReference type="STRING" id="1073090.A0A1L9SGE4"/>
<dbReference type="PANTHER" id="PTHR43861">
    <property type="entry name" value="TRANS-ACONITATE 2-METHYLTRANSFERASE-RELATED"/>
    <property type="match status" value="1"/>
</dbReference>
<keyword evidence="1" id="KW-0489">Methyltransferase</keyword>
<evidence type="ECO:0000256" key="1">
    <source>
        <dbReference type="ARBA" id="ARBA00022603"/>
    </source>
</evidence>
<keyword evidence="2" id="KW-0808">Transferase</keyword>
<dbReference type="Pfam" id="PF13649">
    <property type="entry name" value="Methyltransf_25"/>
    <property type="match status" value="1"/>
</dbReference>
<evidence type="ECO:0000313" key="4">
    <source>
        <dbReference type="EMBL" id="OJJ46157.1"/>
    </source>
</evidence>
<protein>
    <recommendedName>
        <fullName evidence="3">Methyltransferase domain-containing protein</fullName>
    </recommendedName>
</protein>
<evidence type="ECO:0000256" key="2">
    <source>
        <dbReference type="ARBA" id="ARBA00022679"/>
    </source>
</evidence>
<dbReference type="PANTHER" id="PTHR43861:SF1">
    <property type="entry name" value="TRANS-ACONITATE 2-METHYLTRANSFERASE"/>
    <property type="match status" value="1"/>
</dbReference>
<organism evidence="4 5">
    <name type="scientific">Penicilliopsis zonata CBS 506.65</name>
    <dbReference type="NCBI Taxonomy" id="1073090"/>
    <lineage>
        <taxon>Eukaryota</taxon>
        <taxon>Fungi</taxon>
        <taxon>Dikarya</taxon>
        <taxon>Ascomycota</taxon>
        <taxon>Pezizomycotina</taxon>
        <taxon>Eurotiomycetes</taxon>
        <taxon>Eurotiomycetidae</taxon>
        <taxon>Eurotiales</taxon>
        <taxon>Aspergillaceae</taxon>
        <taxon>Penicilliopsis</taxon>
    </lineage>
</organism>
<gene>
    <name evidence="4" type="ORF">ASPZODRAFT_133157</name>
</gene>
<dbReference type="VEuPathDB" id="FungiDB:ASPZODRAFT_133157"/>
<dbReference type="GO" id="GO:0032259">
    <property type="term" value="P:methylation"/>
    <property type="evidence" value="ECO:0007669"/>
    <property type="project" value="UniProtKB-KW"/>
</dbReference>
<proteinExistence type="predicted"/>
<dbReference type="InterPro" id="IPR041698">
    <property type="entry name" value="Methyltransf_25"/>
</dbReference>
<dbReference type="Proteomes" id="UP000184188">
    <property type="component" value="Unassembled WGS sequence"/>
</dbReference>
<dbReference type="Gene3D" id="3.40.50.150">
    <property type="entry name" value="Vaccinia Virus protein VP39"/>
    <property type="match status" value="1"/>
</dbReference>
<dbReference type="CDD" id="cd02440">
    <property type="entry name" value="AdoMet_MTases"/>
    <property type="match status" value="1"/>
</dbReference>
<reference evidence="5" key="1">
    <citation type="journal article" date="2017" name="Genome Biol.">
        <title>Comparative genomics reveals high biological diversity and specific adaptations in the industrially and medically important fungal genus Aspergillus.</title>
        <authorList>
            <person name="de Vries R.P."/>
            <person name="Riley R."/>
            <person name="Wiebenga A."/>
            <person name="Aguilar-Osorio G."/>
            <person name="Amillis S."/>
            <person name="Uchima C.A."/>
            <person name="Anderluh G."/>
            <person name="Asadollahi M."/>
            <person name="Askin M."/>
            <person name="Barry K."/>
            <person name="Battaglia E."/>
            <person name="Bayram O."/>
            <person name="Benocci T."/>
            <person name="Braus-Stromeyer S.A."/>
            <person name="Caldana C."/>
            <person name="Canovas D."/>
            <person name="Cerqueira G.C."/>
            <person name="Chen F."/>
            <person name="Chen W."/>
            <person name="Choi C."/>
            <person name="Clum A."/>
            <person name="Dos Santos R.A."/>
            <person name="Damasio A.R."/>
            <person name="Diallinas G."/>
            <person name="Emri T."/>
            <person name="Fekete E."/>
            <person name="Flipphi M."/>
            <person name="Freyberg S."/>
            <person name="Gallo A."/>
            <person name="Gournas C."/>
            <person name="Habgood R."/>
            <person name="Hainaut M."/>
            <person name="Harispe M.L."/>
            <person name="Henrissat B."/>
            <person name="Hilden K.S."/>
            <person name="Hope R."/>
            <person name="Hossain A."/>
            <person name="Karabika E."/>
            <person name="Karaffa L."/>
            <person name="Karanyi Z."/>
            <person name="Krasevec N."/>
            <person name="Kuo A."/>
            <person name="Kusch H."/>
            <person name="LaButti K."/>
            <person name="Lagendijk E.L."/>
            <person name="Lapidus A."/>
            <person name="Levasseur A."/>
            <person name="Lindquist E."/>
            <person name="Lipzen A."/>
            <person name="Logrieco A.F."/>
            <person name="MacCabe A."/>
            <person name="Maekelae M.R."/>
            <person name="Malavazi I."/>
            <person name="Melin P."/>
            <person name="Meyer V."/>
            <person name="Mielnichuk N."/>
            <person name="Miskei M."/>
            <person name="Molnar A.P."/>
            <person name="Mule G."/>
            <person name="Ngan C.Y."/>
            <person name="Orejas M."/>
            <person name="Orosz E."/>
            <person name="Ouedraogo J.P."/>
            <person name="Overkamp K.M."/>
            <person name="Park H.-S."/>
            <person name="Perrone G."/>
            <person name="Piumi F."/>
            <person name="Punt P.J."/>
            <person name="Ram A.F."/>
            <person name="Ramon A."/>
            <person name="Rauscher S."/>
            <person name="Record E."/>
            <person name="Riano-Pachon D.M."/>
            <person name="Robert V."/>
            <person name="Roehrig J."/>
            <person name="Ruller R."/>
            <person name="Salamov A."/>
            <person name="Salih N.S."/>
            <person name="Samson R.A."/>
            <person name="Sandor E."/>
            <person name="Sanguinetti M."/>
            <person name="Schuetze T."/>
            <person name="Sepcic K."/>
            <person name="Shelest E."/>
            <person name="Sherlock G."/>
            <person name="Sophianopoulou V."/>
            <person name="Squina F.M."/>
            <person name="Sun H."/>
            <person name="Susca A."/>
            <person name="Todd R.B."/>
            <person name="Tsang A."/>
            <person name="Unkles S.E."/>
            <person name="van de Wiele N."/>
            <person name="van Rossen-Uffink D."/>
            <person name="Oliveira J.V."/>
            <person name="Vesth T.C."/>
            <person name="Visser J."/>
            <person name="Yu J.-H."/>
            <person name="Zhou M."/>
            <person name="Andersen M.R."/>
            <person name="Archer D.B."/>
            <person name="Baker S.E."/>
            <person name="Benoit I."/>
            <person name="Brakhage A.A."/>
            <person name="Braus G.H."/>
            <person name="Fischer R."/>
            <person name="Frisvad J.C."/>
            <person name="Goldman G.H."/>
            <person name="Houbraken J."/>
            <person name="Oakley B."/>
            <person name="Pocsi I."/>
            <person name="Scazzocchio C."/>
            <person name="Seiboth B."/>
            <person name="vanKuyk P.A."/>
            <person name="Wortman J."/>
            <person name="Dyer P.S."/>
            <person name="Grigoriev I.V."/>
        </authorList>
    </citation>
    <scope>NUCLEOTIDE SEQUENCE [LARGE SCALE GENOMIC DNA]</scope>
    <source>
        <strain evidence="5">CBS 506.65</strain>
    </source>
</reference>
<feature type="domain" description="Methyltransferase" evidence="3">
    <location>
        <begin position="32"/>
        <end position="127"/>
    </location>
</feature>
<accession>A0A1L9SGE4</accession>
<dbReference type="RefSeq" id="XP_022580667.1">
    <property type="nucleotide sequence ID" value="XM_022723205.1"/>
</dbReference>
<dbReference type="InterPro" id="IPR029063">
    <property type="entry name" value="SAM-dependent_MTases_sf"/>
</dbReference>